<gene>
    <name evidence="2" type="ORF">EV207_14926</name>
</gene>
<organism evidence="2 3">
    <name type="scientific">Scopulibacillus darangshiensis</name>
    <dbReference type="NCBI Taxonomy" id="442528"/>
    <lineage>
        <taxon>Bacteria</taxon>
        <taxon>Bacillati</taxon>
        <taxon>Bacillota</taxon>
        <taxon>Bacilli</taxon>
        <taxon>Bacillales</taxon>
        <taxon>Sporolactobacillaceae</taxon>
        <taxon>Scopulibacillus</taxon>
    </lineage>
</organism>
<sequence length="60" mass="6874">MGFILTFFSIWICSFLIARIFASIGGKWSLFGKTYWKNDLLITLAQSIIITIILVLFISQ</sequence>
<evidence type="ECO:0000256" key="1">
    <source>
        <dbReference type="SAM" id="Phobius"/>
    </source>
</evidence>
<name>A0A4R2NH63_9BACL</name>
<dbReference type="AlphaFoldDB" id="A0A4R2NH63"/>
<keyword evidence="3" id="KW-1185">Reference proteome</keyword>
<protein>
    <submittedName>
        <fullName evidence="2">Uncharacterized protein</fullName>
    </submittedName>
</protein>
<evidence type="ECO:0000313" key="3">
    <source>
        <dbReference type="Proteomes" id="UP000295416"/>
    </source>
</evidence>
<feature type="transmembrane region" description="Helical" evidence="1">
    <location>
        <begin position="38"/>
        <end position="58"/>
    </location>
</feature>
<accession>A0A4R2NH63</accession>
<proteinExistence type="predicted"/>
<keyword evidence="1" id="KW-0812">Transmembrane</keyword>
<dbReference type="Proteomes" id="UP000295416">
    <property type="component" value="Unassembled WGS sequence"/>
</dbReference>
<evidence type="ECO:0000313" key="2">
    <source>
        <dbReference type="EMBL" id="TCP20789.1"/>
    </source>
</evidence>
<reference evidence="2 3" key="1">
    <citation type="submission" date="2019-03" db="EMBL/GenBank/DDBJ databases">
        <title>Genomic Encyclopedia of Type Strains, Phase IV (KMG-IV): sequencing the most valuable type-strain genomes for metagenomic binning, comparative biology and taxonomic classification.</title>
        <authorList>
            <person name="Goeker M."/>
        </authorList>
    </citation>
    <scope>NUCLEOTIDE SEQUENCE [LARGE SCALE GENOMIC DNA]</scope>
    <source>
        <strain evidence="2 3">DSM 19377</strain>
    </source>
</reference>
<keyword evidence="1" id="KW-0472">Membrane</keyword>
<keyword evidence="1" id="KW-1133">Transmembrane helix</keyword>
<dbReference type="EMBL" id="SLXK01000049">
    <property type="protein sequence ID" value="TCP20789.1"/>
    <property type="molecule type" value="Genomic_DNA"/>
</dbReference>
<comment type="caution">
    <text evidence="2">The sequence shown here is derived from an EMBL/GenBank/DDBJ whole genome shotgun (WGS) entry which is preliminary data.</text>
</comment>